<proteinExistence type="predicted"/>
<feature type="transmembrane region" description="Helical" evidence="1">
    <location>
        <begin position="54"/>
        <end position="75"/>
    </location>
</feature>
<keyword evidence="1" id="KW-1133">Transmembrane helix</keyword>
<gene>
    <name evidence="2" type="ORF">DAPPPG734_18465</name>
</gene>
<keyword evidence="1" id="KW-0472">Membrane</keyword>
<evidence type="ECO:0000313" key="3">
    <source>
        <dbReference type="Proteomes" id="UP001158961"/>
    </source>
</evidence>
<protein>
    <submittedName>
        <fullName evidence="2">Uncharacterized protein</fullName>
    </submittedName>
</protein>
<dbReference type="EMBL" id="OW970315">
    <property type="protein sequence ID" value="CAH6334561.1"/>
    <property type="molecule type" value="Genomic_DNA"/>
</dbReference>
<evidence type="ECO:0000313" key="2">
    <source>
        <dbReference type="EMBL" id="CAH6334561.1"/>
    </source>
</evidence>
<dbReference type="KEGG" id="pagc:BEE12_08700"/>
<dbReference type="Proteomes" id="UP001158961">
    <property type="component" value="Chromosome"/>
</dbReference>
<evidence type="ECO:0000256" key="1">
    <source>
        <dbReference type="SAM" id="Phobius"/>
    </source>
</evidence>
<dbReference type="RefSeq" id="WP_031592670.1">
    <property type="nucleotide sequence ID" value="NZ_CP016889.1"/>
</dbReference>
<accession>A0AAN2K7N3</accession>
<organism evidence="2 3">
    <name type="scientific">Enterobacter agglomerans</name>
    <name type="common">Erwinia herbicola</name>
    <name type="synonym">Pantoea agglomerans</name>
    <dbReference type="NCBI Taxonomy" id="549"/>
    <lineage>
        <taxon>Bacteria</taxon>
        <taxon>Pseudomonadati</taxon>
        <taxon>Pseudomonadota</taxon>
        <taxon>Gammaproteobacteria</taxon>
        <taxon>Enterobacterales</taxon>
        <taxon>Erwiniaceae</taxon>
        <taxon>Pantoea</taxon>
        <taxon>Pantoea agglomerans group</taxon>
    </lineage>
</organism>
<feature type="transmembrane region" description="Helical" evidence="1">
    <location>
        <begin position="24"/>
        <end position="47"/>
    </location>
</feature>
<dbReference type="AlphaFoldDB" id="A0AAN2K7N3"/>
<sequence length="154" mass="17584">MRIFLKTIPAAVSNYLQSVGIDNAFSAIILPVLWLLVSVACLFLYLFKILLLWPLLFLTAVTAVIVTVIPVLILTNPLFTPDVATHGMIRLFHQLPYMWVAFVLLSLMADMLLFLRREYNREFARVCERIFRRDIIQAGELSGRGGDLTDKQRS</sequence>
<reference evidence="2" key="1">
    <citation type="submission" date="2022-05" db="EMBL/GenBank/DDBJ databases">
        <authorList>
            <person name="Pothier F. J."/>
        </authorList>
    </citation>
    <scope>NUCLEOTIDE SEQUENCE</scope>
    <source>
        <strain evidence="2">DAPP-PG734</strain>
    </source>
</reference>
<feature type="transmembrane region" description="Helical" evidence="1">
    <location>
        <begin position="95"/>
        <end position="115"/>
    </location>
</feature>
<keyword evidence="1" id="KW-0812">Transmembrane</keyword>
<name>A0AAN2K7N3_ENTAG</name>